<dbReference type="PANTHER" id="PTHR43037">
    <property type="entry name" value="UNNAMED PRODUCT-RELATED"/>
    <property type="match status" value="1"/>
</dbReference>
<protein>
    <submittedName>
        <fullName evidence="4">Polyhydroxybutyrate depolymerase</fullName>
    </submittedName>
</protein>
<sequence>MAPARFRAWLFPLLAVLLAATGGCFGGGHAVGDPATGPVPIGRSSQIIEWGGISRKFDLYRPQGLAGPAALVVMMHGGFGNSAQAERSYHWDAQADKADTGHFLVMYPDGHHRAWNAGSCCGMPQQDNIDDVGFIAAAVAALGRRIPIDQSRIYATGMSNGAMMALRLACETEMFAAVAPVAGTLVTDCSRARPTSVLQIHGTDDQSVPYNGGPGKALKSNGTPRVNGPGIPAVAATWRVIDGCRPPTSTTAGVVTTETAACPSGRAVQLISVAGAGHQWPGSERGPLADLLGAAEPSKALDATDTVWRFFGRHHR</sequence>
<dbReference type="InterPro" id="IPR050955">
    <property type="entry name" value="Plant_Biomass_Hydrol_Est"/>
</dbReference>
<dbReference type="GO" id="GO:0016787">
    <property type="term" value="F:hydrolase activity"/>
    <property type="evidence" value="ECO:0007669"/>
    <property type="project" value="UniProtKB-KW"/>
</dbReference>
<feature type="chain" id="PRO_5043144300" evidence="3">
    <location>
        <begin position="31"/>
        <end position="316"/>
    </location>
</feature>
<dbReference type="SUPFAM" id="SSF53474">
    <property type="entry name" value="alpha/beta-Hydrolases"/>
    <property type="match status" value="1"/>
</dbReference>
<gene>
    <name evidence="4" type="ORF">BST27_02010</name>
</gene>
<dbReference type="OrthoDB" id="9767239at2"/>
<keyword evidence="1 3" id="KW-0732">Signal</keyword>
<dbReference type="PROSITE" id="PS51257">
    <property type="entry name" value="PROKAR_LIPOPROTEIN"/>
    <property type="match status" value="1"/>
</dbReference>
<comment type="caution">
    <text evidence="4">The sequence shown here is derived from an EMBL/GenBank/DDBJ whole genome shotgun (WGS) entry which is preliminary data.</text>
</comment>
<keyword evidence="2" id="KW-0378">Hydrolase</keyword>
<dbReference type="PANTHER" id="PTHR43037:SF1">
    <property type="entry name" value="BLL1128 PROTEIN"/>
    <property type="match status" value="1"/>
</dbReference>
<name>A0A1E3SKQ6_MYCIE</name>
<dbReference type="InterPro" id="IPR010126">
    <property type="entry name" value="Esterase_phb"/>
</dbReference>
<dbReference type="EMBL" id="MVHT01000003">
    <property type="protein sequence ID" value="ORB10369.1"/>
    <property type="molecule type" value="Genomic_DNA"/>
</dbReference>
<dbReference type="InterPro" id="IPR029058">
    <property type="entry name" value="AB_hydrolase_fold"/>
</dbReference>
<dbReference type="RefSeq" id="WP_069417817.1">
    <property type="nucleotide sequence ID" value="NZ_CBCRZH010000002.1"/>
</dbReference>
<evidence type="ECO:0000313" key="5">
    <source>
        <dbReference type="Proteomes" id="UP000192739"/>
    </source>
</evidence>
<proteinExistence type="predicted"/>
<dbReference type="GO" id="GO:0005576">
    <property type="term" value="C:extracellular region"/>
    <property type="evidence" value="ECO:0007669"/>
    <property type="project" value="InterPro"/>
</dbReference>
<evidence type="ECO:0000256" key="2">
    <source>
        <dbReference type="ARBA" id="ARBA00022801"/>
    </source>
</evidence>
<organism evidence="4 5">
    <name type="scientific">Mycobacterium intermedium</name>
    <dbReference type="NCBI Taxonomy" id="28445"/>
    <lineage>
        <taxon>Bacteria</taxon>
        <taxon>Bacillati</taxon>
        <taxon>Actinomycetota</taxon>
        <taxon>Actinomycetes</taxon>
        <taxon>Mycobacteriales</taxon>
        <taxon>Mycobacteriaceae</taxon>
        <taxon>Mycobacterium</taxon>
        <taxon>Mycobacterium simiae complex</taxon>
    </lineage>
</organism>
<dbReference type="AlphaFoldDB" id="A0A1E3SKQ6"/>
<dbReference type="Proteomes" id="UP000192739">
    <property type="component" value="Unassembled WGS sequence"/>
</dbReference>
<dbReference type="Gene3D" id="3.40.50.1820">
    <property type="entry name" value="alpha/beta hydrolase"/>
    <property type="match status" value="1"/>
</dbReference>
<keyword evidence="5" id="KW-1185">Reference proteome</keyword>
<feature type="signal peptide" evidence="3">
    <location>
        <begin position="1"/>
        <end position="30"/>
    </location>
</feature>
<dbReference type="STRING" id="28445.BHQ20_04160"/>
<evidence type="ECO:0000256" key="3">
    <source>
        <dbReference type="SAM" id="SignalP"/>
    </source>
</evidence>
<reference evidence="4 5" key="1">
    <citation type="submission" date="2017-02" db="EMBL/GenBank/DDBJ databases">
        <title>The new phylogeny of genus Mycobacterium.</title>
        <authorList>
            <person name="Tortoli E."/>
            <person name="Trovato A."/>
            <person name="Cirillo D.M."/>
        </authorList>
    </citation>
    <scope>NUCLEOTIDE SEQUENCE [LARGE SCALE GENOMIC DNA]</scope>
    <source>
        <strain evidence="4 5">DSM 44049</strain>
    </source>
</reference>
<dbReference type="Pfam" id="PF10503">
    <property type="entry name" value="Esterase_PHB"/>
    <property type="match status" value="1"/>
</dbReference>
<accession>A0A1E3SKQ6</accession>
<evidence type="ECO:0000256" key="1">
    <source>
        <dbReference type="ARBA" id="ARBA00022729"/>
    </source>
</evidence>
<evidence type="ECO:0000313" key="4">
    <source>
        <dbReference type="EMBL" id="ORB10369.1"/>
    </source>
</evidence>